<dbReference type="EMBL" id="VUJU01002895">
    <property type="protein sequence ID" value="KAF0759772.1"/>
    <property type="molecule type" value="Genomic_DNA"/>
</dbReference>
<comment type="caution">
    <text evidence="1">The sequence shown here is derived from an EMBL/GenBank/DDBJ whole genome shotgun (WGS) entry which is preliminary data.</text>
</comment>
<evidence type="ECO:0000313" key="2">
    <source>
        <dbReference type="Proteomes" id="UP000478052"/>
    </source>
</evidence>
<gene>
    <name evidence="1" type="ORF">FWK35_00022836</name>
</gene>
<feature type="non-terminal residue" evidence="1">
    <location>
        <position position="1"/>
    </location>
</feature>
<evidence type="ECO:0000313" key="1">
    <source>
        <dbReference type="EMBL" id="KAF0759772.1"/>
    </source>
</evidence>
<proteinExistence type="predicted"/>
<sequence>EKKLASKRIITELNKVLTTALKTINFIKSYTLNSQLVSMLLVKMGSTHKMLLQHTRVR</sequence>
<dbReference type="Proteomes" id="UP000478052">
    <property type="component" value="Unassembled WGS sequence"/>
</dbReference>
<protein>
    <submittedName>
        <fullName evidence="1">Uncharacterized protein</fullName>
    </submittedName>
</protein>
<organism evidence="1 2">
    <name type="scientific">Aphis craccivora</name>
    <name type="common">Cowpea aphid</name>
    <dbReference type="NCBI Taxonomy" id="307492"/>
    <lineage>
        <taxon>Eukaryota</taxon>
        <taxon>Metazoa</taxon>
        <taxon>Ecdysozoa</taxon>
        <taxon>Arthropoda</taxon>
        <taxon>Hexapoda</taxon>
        <taxon>Insecta</taxon>
        <taxon>Pterygota</taxon>
        <taxon>Neoptera</taxon>
        <taxon>Paraneoptera</taxon>
        <taxon>Hemiptera</taxon>
        <taxon>Sternorrhyncha</taxon>
        <taxon>Aphidomorpha</taxon>
        <taxon>Aphidoidea</taxon>
        <taxon>Aphididae</taxon>
        <taxon>Aphidini</taxon>
        <taxon>Aphis</taxon>
        <taxon>Aphis</taxon>
    </lineage>
</organism>
<dbReference type="AlphaFoldDB" id="A0A6G0YQ04"/>
<keyword evidence="2" id="KW-1185">Reference proteome</keyword>
<accession>A0A6G0YQ04</accession>
<name>A0A6G0YQ04_APHCR</name>
<reference evidence="1 2" key="1">
    <citation type="submission" date="2019-08" db="EMBL/GenBank/DDBJ databases">
        <title>Whole genome of Aphis craccivora.</title>
        <authorList>
            <person name="Voronova N.V."/>
            <person name="Shulinski R.S."/>
            <person name="Bandarenka Y.V."/>
            <person name="Zhorov D.G."/>
            <person name="Warner D."/>
        </authorList>
    </citation>
    <scope>NUCLEOTIDE SEQUENCE [LARGE SCALE GENOMIC DNA]</scope>
    <source>
        <strain evidence="1">180601</strain>
        <tissue evidence="1">Whole Body</tissue>
    </source>
</reference>